<evidence type="ECO:0000313" key="3">
    <source>
        <dbReference type="Proteomes" id="UP000034201"/>
    </source>
</evidence>
<keyword evidence="2" id="KW-0132">Cell division</keyword>
<dbReference type="GO" id="GO:0051301">
    <property type="term" value="P:cell division"/>
    <property type="evidence" value="ECO:0007669"/>
    <property type="project" value="UniProtKB-KW"/>
</dbReference>
<dbReference type="AlphaFoldDB" id="A0A0G1WJ73"/>
<dbReference type="Gene3D" id="3.30.420.40">
    <property type="match status" value="1"/>
</dbReference>
<evidence type="ECO:0000259" key="1">
    <source>
        <dbReference type="SMART" id="SM00842"/>
    </source>
</evidence>
<comment type="caution">
    <text evidence="2">The sequence shown here is derived from an EMBL/GenBank/DDBJ whole genome shotgun (WGS) entry which is preliminary data.</text>
</comment>
<dbReference type="InterPro" id="IPR003494">
    <property type="entry name" value="SHS2_FtsA"/>
</dbReference>
<organism evidence="2 3">
    <name type="scientific">Candidatus Adlerbacteria bacterium GW2011_GWC1_50_9</name>
    <dbReference type="NCBI Taxonomy" id="1618608"/>
    <lineage>
        <taxon>Bacteria</taxon>
        <taxon>Candidatus Adleribacteriota</taxon>
    </lineage>
</organism>
<keyword evidence="2" id="KW-0131">Cell cycle</keyword>
<name>A0A0G1WJ73_9BACT</name>
<dbReference type="Proteomes" id="UP000034201">
    <property type="component" value="Unassembled WGS sequence"/>
</dbReference>
<accession>A0A0G1WJ73</accession>
<protein>
    <submittedName>
        <fullName evidence="2">Cell division protein ftsA</fullName>
    </submittedName>
</protein>
<evidence type="ECO:0000313" key="2">
    <source>
        <dbReference type="EMBL" id="KKW18625.1"/>
    </source>
</evidence>
<dbReference type="InterPro" id="IPR043129">
    <property type="entry name" value="ATPase_NBD"/>
</dbReference>
<proteinExistence type="predicted"/>
<gene>
    <name evidence="2" type="ORF">UY61_C0078G0005</name>
</gene>
<feature type="domain" description="SHS2" evidence="1">
    <location>
        <begin position="5"/>
        <end position="136"/>
    </location>
</feature>
<dbReference type="SMART" id="SM00842">
    <property type="entry name" value="FtsA"/>
    <property type="match status" value="1"/>
</dbReference>
<reference evidence="2 3" key="1">
    <citation type="journal article" date="2015" name="Nature">
        <title>rRNA introns, odd ribosomes, and small enigmatic genomes across a large radiation of phyla.</title>
        <authorList>
            <person name="Brown C.T."/>
            <person name="Hug L.A."/>
            <person name="Thomas B.C."/>
            <person name="Sharon I."/>
            <person name="Castelle C.J."/>
            <person name="Singh A."/>
            <person name="Wilkins M.J."/>
            <person name="Williams K.H."/>
            <person name="Banfield J.F."/>
        </authorList>
    </citation>
    <scope>NUCLEOTIDE SEQUENCE [LARGE SCALE GENOMIC DNA]</scope>
</reference>
<sequence length="137" mass="14746">MARVYTGIDIGSSHIKVVVATPAENTELPMRILGTGTTPSKGVRSGYIVDVKEATKNLREALTRARSASKVPIRSARLALGGISLEDIRSTGEITLTPSGGIVTVREMERATSESEKRAGPKLIMDVRKVYRAQNLP</sequence>
<dbReference type="SUPFAM" id="SSF53067">
    <property type="entry name" value="Actin-like ATPase domain"/>
    <property type="match status" value="1"/>
</dbReference>
<dbReference type="EMBL" id="LCQQ01000078">
    <property type="protein sequence ID" value="KKW18625.1"/>
    <property type="molecule type" value="Genomic_DNA"/>
</dbReference>